<dbReference type="AlphaFoldDB" id="A0A370GS62"/>
<dbReference type="Proteomes" id="UP000255355">
    <property type="component" value="Unassembled WGS sequence"/>
</dbReference>
<keyword evidence="2" id="KW-1185">Reference proteome</keyword>
<dbReference type="EMBL" id="QQAZ01000012">
    <property type="protein sequence ID" value="RDI46160.1"/>
    <property type="molecule type" value="Genomic_DNA"/>
</dbReference>
<dbReference type="STRING" id="1210089.GCA_001613165_03426"/>
<dbReference type="SUPFAM" id="SSF160424">
    <property type="entry name" value="BH3703-like"/>
    <property type="match status" value="1"/>
</dbReference>
<name>A0A370GS62_9NOCA</name>
<evidence type="ECO:0008006" key="3">
    <source>
        <dbReference type="Google" id="ProtNLM"/>
    </source>
</evidence>
<dbReference type="InterPro" id="IPR036170">
    <property type="entry name" value="YezG-like_sf"/>
</dbReference>
<accession>A0A370GS62</accession>
<evidence type="ECO:0000313" key="2">
    <source>
        <dbReference type="Proteomes" id="UP000255355"/>
    </source>
</evidence>
<gene>
    <name evidence="1" type="ORF">DFR68_11261</name>
</gene>
<sequence length="143" mass="15893">MTKPLGPEAQSEILSAITARLQMVLPAGWRHLQIDYTAVGDTVISGGLLRMENGGMVGVALPEDVDERFGALRAGMANPETGAWLHATYRLDYPDAATVEYDRQQMPLWDDAPSGADCTRELELYPRAAEFVPEWMRERLTSR</sequence>
<proteinExistence type="predicted"/>
<evidence type="ECO:0000313" key="1">
    <source>
        <dbReference type="EMBL" id="RDI46160.1"/>
    </source>
</evidence>
<protein>
    <recommendedName>
        <fullName evidence="3">DUF600 family protein</fullName>
    </recommendedName>
</protein>
<organism evidence="1 2">
    <name type="scientific">Nocardia mexicana</name>
    <dbReference type="NCBI Taxonomy" id="279262"/>
    <lineage>
        <taxon>Bacteria</taxon>
        <taxon>Bacillati</taxon>
        <taxon>Actinomycetota</taxon>
        <taxon>Actinomycetes</taxon>
        <taxon>Mycobacteriales</taxon>
        <taxon>Nocardiaceae</taxon>
        <taxon>Nocardia</taxon>
    </lineage>
</organism>
<comment type="caution">
    <text evidence="1">The sequence shown here is derived from an EMBL/GenBank/DDBJ whole genome shotgun (WGS) entry which is preliminary data.</text>
</comment>
<reference evidence="1 2" key="1">
    <citation type="submission" date="2018-07" db="EMBL/GenBank/DDBJ databases">
        <title>Genomic Encyclopedia of Type Strains, Phase IV (KMG-IV): sequencing the most valuable type-strain genomes for metagenomic binning, comparative biology and taxonomic classification.</title>
        <authorList>
            <person name="Goeker M."/>
        </authorList>
    </citation>
    <scope>NUCLEOTIDE SEQUENCE [LARGE SCALE GENOMIC DNA]</scope>
    <source>
        <strain evidence="1 2">DSM 44952</strain>
    </source>
</reference>
<dbReference type="OrthoDB" id="6957847at2"/>
<dbReference type="RefSeq" id="WP_068020606.1">
    <property type="nucleotide sequence ID" value="NZ_QQAZ01000012.1"/>
</dbReference>